<evidence type="ECO:0000256" key="1">
    <source>
        <dbReference type="SAM" id="MobiDB-lite"/>
    </source>
</evidence>
<keyword evidence="3" id="KW-1185">Reference proteome</keyword>
<sequence length="79" mass="8634">MYLYILSPSQERGDSALRSSKKRQPPPRVSLPVPTSYRDTDILDSDATNPGGEERALRGKEGLAGVIDNQTHPGINTKL</sequence>
<dbReference type="AlphaFoldDB" id="A0A4Z2EXA6"/>
<name>A0A4Z2EXA6_9TELE</name>
<comment type="caution">
    <text evidence="2">The sequence shown here is derived from an EMBL/GenBank/DDBJ whole genome shotgun (WGS) entry which is preliminary data.</text>
</comment>
<reference evidence="2 3" key="1">
    <citation type="submission" date="2019-03" db="EMBL/GenBank/DDBJ databases">
        <title>First draft genome of Liparis tanakae, snailfish: a comprehensive survey of snailfish specific genes.</title>
        <authorList>
            <person name="Kim W."/>
            <person name="Song I."/>
            <person name="Jeong J.-H."/>
            <person name="Kim D."/>
            <person name="Kim S."/>
            <person name="Ryu S."/>
            <person name="Song J.Y."/>
            <person name="Lee S.K."/>
        </authorList>
    </citation>
    <scope>NUCLEOTIDE SEQUENCE [LARGE SCALE GENOMIC DNA]</scope>
    <source>
        <tissue evidence="2">Muscle</tissue>
    </source>
</reference>
<dbReference type="Proteomes" id="UP000314294">
    <property type="component" value="Unassembled WGS sequence"/>
</dbReference>
<evidence type="ECO:0000313" key="3">
    <source>
        <dbReference type="Proteomes" id="UP000314294"/>
    </source>
</evidence>
<protein>
    <submittedName>
        <fullName evidence="2">Uncharacterized protein</fullName>
    </submittedName>
</protein>
<accession>A0A4Z2EXA6</accession>
<proteinExistence type="predicted"/>
<feature type="region of interest" description="Disordered" evidence="1">
    <location>
        <begin position="1"/>
        <end position="55"/>
    </location>
</feature>
<gene>
    <name evidence="2" type="ORF">EYF80_056341</name>
</gene>
<evidence type="ECO:0000313" key="2">
    <source>
        <dbReference type="EMBL" id="TNN33495.1"/>
    </source>
</evidence>
<dbReference type="EMBL" id="SRLO01002228">
    <property type="protein sequence ID" value="TNN33495.1"/>
    <property type="molecule type" value="Genomic_DNA"/>
</dbReference>
<organism evidence="2 3">
    <name type="scientific">Liparis tanakae</name>
    <name type="common">Tanaka's snailfish</name>
    <dbReference type="NCBI Taxonomy" id="230148"/>
    <lineage>
        <taxon>Eukaryota</taxon>
        <taxon>Metazoa</taxon>
        <taxon>Chordata</taxon>
        <taxon>Craniata</taxon>
        <taxon>Vertebrata</taxon>
        <taxon>Euteleostomi</taxon>
        <taxon>Actinopterygii</taxon>
        <taxon>Neopterygii</taxon>
        <taxon>Teleostei</taxon>
        <taxon>Neoteleostei</taxon>
        <taxon>Acanthomorphata</taxon>
        <taxon>Eupercaria</taxon>
        <taxon>Perciformes</taxon>
        <taxon>Cottioidei</taxon>
        <taxon>Cottales</taxon>
        <taxon>Liparidae</taxon>
        <taxon>Liparis</taxon>
    </lineage>
</organism>